<dbReference type="PROSITE" id="PS00108">
    <property type="entry name" value="PROTEIN_KINASE_ST"/>
    <property type="match status" value="1"/>
</dbReference>
<keyword evidence="2 9" id="KW-0723">Serine/threonine-protein kinase</keyword>
<dbReference type="InterPro" id="IPR008271">
    <property type="entry name" value="Ser/Thr_kinase_AS"/>
</dbReference>
<dbReference type="RefSeq" id="WP_114663823.1">
    <property type="nucleotide sequence ID" value="NZ_CP031194.1"/>
</dbReference>
<dbReference type="GO" id="GO:0005524">
    <property type="term" value="F:ATP binding"/>
    <property type="evidence" value="ECO:0007669"/>
    <property type="project" value="UniProtKB-UniRule"/>
</dbReference>
<evidence type="ECO:0000313" key="9">
    <source>
        <dbReference type="EMBL" id="AXG81282.1"/>
    </source>
</evidence>
<protein>
    <recommendedName>
        <fullName evidence="1">non-specific serine/threonine protein kinase</fullName>
        <ecNumber evidence="1">2.7.11.1</ecNumber>
    </recommendedName>
</protein>
<dbReference type="EC" id="2.7.11.1" evidence="1"/>
<dbReference type="Gene3D" id="1.10.510.10">
    <property type="entry name" value="Transferase(Phosphotransferase) domain 1"/>
    <property type="match status" value="1"/>
</dbReference>
<evidence type="ECO:0000256" key="6">
    <source>
        <dbReference type="ARBA" id="ARBA00022840"/>
    </source>
</evidence>
<dbReference type="Proteomes" id="UP000253868">
    <property type="component" value="Chromosome"/>
</dbReference>
<keyword evidence="5 9" id="KW-0418">Kinase</keyword>
<evidence type="ECO:0000259" key="8">
    <source>
        <dbReference type="PROSITE" id="PS50011"/>
    </source>
</evidence>
<keyword evidence="10" id="KW-1185">Reference proteome</keyword>
<evidence type="ECO:0000256" key="4">
    <source>
        <dbReference type="ARBA" id="ARBA00022741"/>
    </source>
</evidence>
<dbReference type="AlphaFoldDB" id="A0A345HX58"/>
<evidence type="ECO:0000256" key="2">
    <source>
        <dbReference type="ARBA" id="ARBA00022527"/>
    </source>
</evidence>
<feature type="domain" description="Protein kinase" evidence="8">
    <location>
        <begin position="22"/>
        <end position="289"/>
    </location>
</feature>
<proteinExistence type="predicted"/>
<dbReference type="CDD" id="cd14014">
    <property type="entry name" value="STKc_PknB_like"/>
    <property type="match status" value="1"/>
</dbReference>
<evidence type="ECO:0000256" key="7">
    <source>
        <dbReference type="PROSITE-ProRule" id="PRU10141"/>
    </source>
</evidence>
<evidence type="ECO:0000256" key="1">
    <source>
        <dbReference type="ARBA" id="ARBA00012513"/>
    </source>
</evidence>
<dbReference type="EMBL" id="CP031194">
    <property type="protein sequence ID" value="AXG81282.1"/>
    <property type="molecule type" value="Genomic_DNA"/>
</dbReference>
<dbReference type="PROSITE" id="PS50011">
    <property type="entry name" value="PROTEIN_KINASE_DOM"/>
    <property type="match status" value="1"/>
</dbReference>
<gene>
    <name evidence="9" type="ORF">DVK44_30330</name>
</gene>
<keyword evidence="6 7" id="KW-0067">ATP-binding</keyword>
<dbReference type="PANTHER" id="PTHR43289:SF6">
    <property type="entry name" value="SERINE_THREONINE-PROTEIN KINASE NEKL-3"/>
    <property type="match status" value="1"/>
</dbReference>
<dbReference type="Pfam" id="PF00069">
    <property type="entry name" value="Pkinase"/>
    <property type="match status" value="1"/>
</dbReference>
<dbReference type="OrthoDB" id="9762169at2"/>
<evidence type="ECO:0000313" key="10">
    <source>
        <dbReference type="Proteomes" id="UP000253868"/>
    </source>
</evidence>
<dbReference type="Gene3D" id="3.30.200.20">
    <property type="entry name" value="Phosphorylase Kinase, domain 1"/>
    <property type="match status" value="1"/>
</dbReference>
<dbReference type="PANTHER" id="PTHR43289">
    <property type="entry name" value="MITOGEN-ACTIVATED PROTEIN KINASE KINASE KINASE 20-RELATED"/>
    <property type="match status" value="1"/>
</dbReference>
<dbReference type="SMART" id="SM00220">
    <property type="entry name" value="S_TKc"/>
    <property type="match status" value="1"/>
</dbReference>
<evidence type="ECO:0000256" key="3">
    <source>
        <dbReference type="ARBA" id="ARBA00022679"/>
    </source>
</evidence>
<reference evidence="10" key="1">
    <citation type="submission" date="2018-07" db="EMBL/GenBank/DDBJ databases">
        <authorList>
            <person name="Zhao J."/>
        </authorList>
    </citation>
    <scope>NUCLEOTIDE SEQUENCE [LARGE SCALE GENOMIC DNA]</scope>
    <source>
        <strain evidence="10">GSSD-12</strain>
    </source>
</reference>
<dbReference type="SUPFAM" id="SSF56112">
    <property type="entry name" value="Protein kinase-like (PK-like)"/>
    <property type="match status" value="1"/>
</dbReference>
<dbReference type="InterPro" id="IPR000719">
    <property type="entry name" value="Prot_kinase_dom"/>
</dbReference>
<dbReference type="PROSITE" id="PS00107">
    <property type="entry name" value="PROTEIN_KINASE_ATP"/>
    <property type="match status" value="1"/>
</dbReference>
<accession>A0A345HX58</accession>
<dbReference type="InterPro" id="IPR017441">
    <property type="entry name" value="Protein_kinase_ATP_BS"/>
</dbReference>
<dbReference type="GO" id="GO:0004674">
    <property type="term" value="F:protein serine/threonine kinase activity"/>
    <property type="evidence" value="ECO:0007669"/>
    <property type="project" value="UniProtKB-KW"/>
</dbReference>
<evidence type="ECO:0000256" key="5">
    <source>
        <dbReference type="ARBA" id="ARBA00022777"/>
    </source>
</evidence>
<feature type="binding site" evidence="7">
    <location>
        <position position="51"/>
    </location>
    <ligand>
        <name>ATP</name>
        <dbReference type="ChEBI" id="CHEBI:30616"/>
    </ligand>
</feature>
<dbReference type="InterPro" id="IPR011009">
    <property type="entry name" value="Kinase-like_dom_sf"/>
</dbReference>
<organism evidence="9 10">
    <name type="scientific">Streptomyces paludis</name>
    <dbReference type="NCBI Taxonomy" id="2282738"/>
    <lineage>
        <taxon>Bacteria</taxon>
        <taxon>Bacillati</taxon>
        <taxon>Actinomycetota</taxon>
        <taxon>Actinomycetes</taxon>
        <taxon>Kitasatosporales</taxon>
        <taxon>Streptomycetaceae</taxon>
        <taxon>Streptomyces</taxon>
    </lineage>
</organism>
<name>A0A345HX58_9ACTN</name>
<keyword evidence="4 7" id="KW-0547">Nucleotide-binding</keyword>
<keyword evidence="3" id="KW-0808">Transferase</keyword>
<dbReference type="KEGG" id="spad:DVK44_30330"/>
<sequence>MNAIYGAPRGDIRAGALLGHRYRLEQPLGRGAMGQVWQGRDEHLERKVAVKTVVSELLVEAVEREQAQARFQREAKAAAALDHTNIATVHDADISGDVFWLVMQLVDGATLATVLDERDRLDPDAAAAAGAQLCSGLAAAHAADLVHRDLKPENVMVRRDGVVKILDFGLVKLVSDPGPRLTATGMRAGNLLYASPELIGGSRDLDGRSDLYSVGCLLHHMLTGAPPFPAAGPAALVRAHLTEPPPVLADSGVTVPDGLQELVHTLLAKDRDDRPASAAEVYAALGPFLPVSAPGADTLRRFGPEDPRRPFVMPLGPYPV</sequence>